<dbReference type="Proteomes" id="UP000260823">
    <property type="component" value="Unassembled WGS sequence"/>
</dbReference>
<organism evidence="2 3">
    <name type="scientific">Mucilaginibacter terrenus</name>
    <dbReference type="NCBI Taxonomy" id="2482727"/>
    <lineage>
        <taxon>Bacteria</taxon>
        <taxon>Pseudomonadati</taxon>
        <taxon>Bacteroidota</taxon>
        <taxon>Sphingobacteriia</taxon>
        <taxon>Sphingobacteriales</taxon>
        <taxon>Sphingobacteriaceae</taxon>
        <taxon>Mucilaginibacter</taxon>
    </lineage>
</organism>
<feature type="domain" description="Metallo-beta-lactamase" evidence="1">
    <location>
        <begin position="7"/>
        <end position="180"/>
    </location>
</feature>
<dbReference type="AlphaFoldDB" id="A0A3E2NX76"/>
<dbReference type="OrthoDB" id="9805728at2"/>
<dbReference type="InterPro" id="IPR050114">
    <property type="entry name" value="UPF0173_UPF0282_UlaG_hydrolase"/>
</dbReference>
<dbReference type="SMART" id="SM00849">
    <property type="entry name" value="Lactamase_B"/>
    <property type="match status" value="1"/>
</dbReference>
<comment type="caution">
    <text evidence="2">The sequence shown here is derived from an EMBL/GenBank/DDBJ whole genome shotgun (WGS) entry which is preliminary data.</text>
</comment>
<dbReference type="Pfam" id="PF13483">
    <property type="entry name" value="Lactamase_B_3"/>
    <property type="match status" value="1"/>
</dbReference>
<keyword evidence="2" id="KW-0378">Hydrolase</keyword>
<dbReference type="PANTHER" id="PTHR43546">
    <property type="entry name" value="UPF0173 METAL-DEPENDENT HYDROLASE MJ1163-RELATED"/>
    <property type="match status" value="1"/>
</dbReference>
<gene>
    <name evidence="2" type="ORF">DYU05_08345</name>
</gene>
<dbReference type="InterPro" id="IPR036866">
    <property type="entry name" value="RibonucZ/Hydroxyglut_hydro"/>
</dbReference>
<dbReference type="Gene3D" id="3.60.15.10">
    <property type="entry name" value="Ribonuclease Z/Hydroxyacylglutathione hydrolase-like"/>
    <property type="match status" value="1"/>
</dbReference>
<dbReference type="GO" id="GO:0016787">
    <property type="term" value="F:hydrolase activity"/>
    <property type="evidence" value="ECO:0007669"/>
    <property type="project" value="UniProtKB-KW"/>
</dbReference>
<evidence type="ECO:0000313" key="2">
    <source>
        <dbReference type="EMBL" id="RFZ85592.1"/>
    </source>
</evidence>
<proteinExistence type="predicted"/>
<sequence length="219" mass="24372">MKIYKYLHSCLVFEKEGFKLLCDPGSFTFAEGQVTTETFGDVDAVIITHIHADHLDLPNLKKIVALSGAPVYTNSEVGVALKKEGLAFELMEEGVYDIGPFKIEAIPVVHEPLLDSPIPQMTGLLIDGRILHPADSMEDKLTTYNNLDLLILVTMAPFANELRIAAFGDKVKPKQILPVHDGFAKHFFVKSRFANYKNHFAKSDINFIEVTEPGESIEL</sequence>
<evidence type="ECO:0000259" key="1">
    <source>
        <dbReference type="SMART" id="SM00849"/>
    </source>
</evidence>
<dbReference type="SUPFAM" id="SSF56281">
    <property type="entry name" value="Metallo-hydrolase/oxidoreductase"/>
    <property type="match status" value="1"/>
</dbReference>
<dbReference type="RefSeq" id="WP_117382489.1">
    <property type="nucleotide sequence ID" value="NZ_QWDE01000001.1"/>
</dbReference>
<evidence type="ECO:0000313" key="3">
    <source>
        <dbReference type="Proteomes" id="UP000260823"/>
    </source>
</evidence>
<dbReference type="PANTHER" id="PTHR43546:SF3">
    <property type="entry name" value="UPF0173 METAL-DEPENDENT HYDROLASE MJ1163"/>
    <property type="match status" value="1"/>
</dbReference>
<name>A0A3E2NX76_9SPHI</name>
<dbReference type="EMBL" id="QWDE01000001">
    <property type="protein sequence ID" value="RFZ85592.1"/>
    <property type="molecule type" value="Genomic_DNA"/>
</dbReference>
<protein>
    <submittedName>
        <fullName evidence="2">MBL fold metallo-hydrolase</fullName>
    </submittedName>
</protein>
<accession>A0A3E2NX76</accession>
<keyword evidence="3" id="KW-1185">Reference proteome</keyword>
<reference evidence="2 3" key="1">
    <citation type="submission" date="2018-08" db="EMBL/GenBank/DDBJ databases">
        <title>Mucilaginibacter terrae sp. nov., isolated from manganese diggings.</title>
        <authorList>
            <person name="Huang Y."/>
            <person name="Zhou Z."/>
        </authorList>
    </citation>
    <scope>NUCLEOTIDE SEQUENCE [LARGE SCALE GENOMIC DNA]</scope>
    <source>
        <strain evidence="2 3">ZH6</strain>
    </source>
</reference>
<dbReference type="InterPro" id="IPR001279">
    <property type="entry name" value="Metallo-B-lactamas"/>
</dbReference>